<comment type="caution">
    <text evidence="1">The sequence shown here is derived from an EMBL/GenBank/DDBJ whole genome shotgun (WGS) entry which is preliminary data.</text>
</comment>
<dbReference type="EMBL" id="JAHLQT010039062">
    <property type="protein sequence ID" value="KAG7156631.1"/>
    <property type="molecule type" value="Genomic_DNA"/>
</dbReference>
<dbReference type="Proteomes" id="UP000747542">
    <property type="component" value="Unassembled WGS sequence"/>
</dbReference>
<organism evidence="1 2">
    <name type="scientific">Homarus americanus</name>
    <name type="common">American lobster</name>
    <dbReference type="NCBI Taxonomy" id="6706"/>
    <lineage>
        <taxon>Eukaryota</taxon>
        <taxon>Metazoa</taxon>
        <taxon>Ecdysozoa</taxon>
        <taxon>Arthropoda</taxon>
        <taxon>Crustacea</taxon>
        <taxon>Multicrustacea</taxon>
        <taxon>Malacostraca</taxon>
        <taxon>Eumalacostraca</taxon>
        <taxon>Eucarida</taxon>
        <taxon>Decapoda</taxon>
        <taxon>Pleocyemata</taxon>
        <taxon>Astacidea</taxon>
        <taxon>Nephropoidea</taxon>
        <taxon>Nephropidae</taxon>
        <taxon>Homarus</taxon>
    </lineage>
</organism>
<sequence length="86" mass="10309">MGVVEERGDMRRSVWSDVEGRQDIYKDYIRRETSQERSILQDRNRLKIRTDIKKLHENLIQNKEIFEGTQTFTLGNSFEGFKKNTK</sequence>
<protein>
    <submittedName>
        <fullName evidence="1">Uncharacterized protein</fullName>
    </submittedName>
</protein>
<keyword evidence="2" id="KW-1185">Reference proteome</keyword>
<dbReference type="AlphaFoldDB" id="A0A8J5JFZ9"/>
<gene>
    <name evidence="1" type="ORF">Hamer_G006617</name>
</gene>
<name>A0A8J5JFZ9_HOMAM</name>
<accession>A0A8J5JFZ9</accession>
<reference evidence="1" key="1">
    <citation type="journal article" date="2021" name="Sci. Adv.">
        <title>The American lobster genome reveals insights on longevity, neural, and immune adaptations.</title>
        <authorList>
            <person name="Polinski J.M."/>
            <person name="Zimin A.V."/>
            <person name="Clark K.F."/>
            <person name="Kohn A.B."/>
            <person name="Sadowski N."/>
            <person name="Timp W."/>
            <person name="Ptitsyn A."/>
            <person name="Khanna P."/>
            <person name="Romanova D.Y."/>
            <person name="Williams P."/>
            <person name="Greenwood S.J."/>
            <person name="Moroz L.L."/>
            <person name="Walt D.R."/>
            <person name="Bodnar A.G."/>
        </authorList>
    </citation>
    <scope>NUCLEOTIDE SEQUENCE</scope>
    <source>
        <strain evidence="1">GMGI-L3</strain>
    </source>
</reference>
<evidence type="ECO:0000313" key="2">
    <source>
        <dbReference type="Proteomes" id="UP000747542"/>
    </source>
</evidence>
<evidence type="ECO:0000313" key="1">
    <source>
        <dbReference type="EMBL" id="KAG7156631.1"/>
    </source>
</evidence>
<proteinExistence type="predicted"/>